<accession>A0A316YX10</accession>
<feature type="signal peptide" evidence="1">
    <location>
        <begin position="1"/>
        <end position="25"/>
    </location>
</feature>
<reference evidence="2 3" key="1">
    <citation type="journal article" date="2018" name="Mol. Biol. Evol.">
        <title>Broad Genomic Sampling Reveals a Smut Pathogenic Ancestry of the Fungal Clade Ustilaginomycotina.</title>
        <authorList>
            <person name="Kijpornyongpan T."/>
            <person name="Mondo S.J."/>
            <person name="Barry K."/>
            <person name="Sandor L."/>
            <person name="Lee J."/>
            <person name="Lipzen A."/>
            <person name="Pangilinan J."/>
            <person name="LaButti K."/>
            <person name="Hainaut M."/>
            <person name="Henrissat B."/>
            <person name="Grigoriev I.V."/>
            <person name="Spatafora J.W."/>
            <person name="Aime M.C."/>
        </authorList>
    </citation>
    <scope>NUCLEOTIDE SEQUENCE [LARGE SCALE GENOMIC DNA]</scope>
    <source>
        <strain evidence="2 3">MCA 4198</strain>
    </source>
</reference>
<evidence type="ECO:0000313" key="2">
    <source>
        <dbReference type="EMBL" id="PWN93198.1"/>
    </source>
</evidence>
<name>A0A316YX10_9BASI</name>
<organism evidence="2 3">
    <name type="scientific">Acaromyces ingoldii</name>
    <dbReference type="NCBI Taxonomy" id="215250"/>
    <lineage>
        <taxon>Eukaryota</taxon>
        <taxon>Fungi</taxon>
        <taxon>Dikarya</taxon>
        <taxon>Basidiomycota</taxon>
        <taxon>Ustilaginomycotina</taxon>
        <taxon>Exobasidiomycetes</taxon>
        <taxon>Exobasidiales</taxon>
        <taxon>Cryptobasidiaceae</taxon>
        <taxon>Acaromyces</taxon>
    </lineage>
</organism>
<dbReference type="AlphaFoldDB" id="A0A316YX10"/>
<dbReference type="EMBL" id="KZ819634">
    <property type="protein sequence ID" value="PWN93198.1"/>
    <property type="molecule type" value="Genomic_DNA"/>
</dbReference>
<dbReference type="InParanoid" id="A0A316YX10"/>
<keyword evidence="3" id="KW-1185">Reference proteome</keyword>
<proteinExistence type="predicted"/>
<dbReference type="RefSeq" id="XP_025380396.1">
    <property type="nucleotide sequence ID" value="XM_025519862.1"/>
</dbReference>
<evidence type="ECO:0000256" key="1">
    <source>
        <dbReference type="SAM" id="SignalP"/>
    </source>
</evidence>
<keyword evidence="1" id="KW-0732">Signal</keyword>
<protein>
    <submittedName>
        <fullName evidence="2">Uncharacterized protein</fullName>
    </submittedName>
</protein>
<dbReference type="Proteomes" id="UP000245768">
    <property type="component" value="Unassembled WGS sequence"/>
</dbReference>
<sequence>MRLLYQTSLLVMSLVMATNILSASATTTSHHAQGGGKHHEAWKYFTFEKATVPEKKICKSLEKLCKAAGEPKVVVTHGKCVYKYGTGIKAYCTSEANHGNTFDIIDELAGKLDLTYASRKKRHRECENYMEGWCKRKSGGRKTLSGTKGTYK</sequence>
<dbReference type="GeneID" id="37041778"/>
<gene>
    <name evidence="2" type="ORF">FA10DRAFT_257542</name>
</gene>
<feature type="chain" id="PRO_5016414361" evidence="1">
    <location>
        <begin position="26"/>
        <end position="152"/>
    </location>
</feature>
<evidence type="ECO:0000313" key="3">
    <source>
        <dbReference type="Proteomes" id="UP000245768"/>
    </source>
</evidence>